<reference evidence="10" key="1">
    <citation type="submission" date="2021-01" db="EMBL/GenBank/DDBJ databases">
        <authorList>
            <person name="Li R."/>
            <person name="Bekaert M."/>
        </authorList>
    </citation>
    <scope>NUCLEOTIDE SEQUENCE</scope>
    <source>
        <strain evidence="10">Farmed</strain>
    </source>
</reference>
<evidence type="ECO:0000256" key="3">
    <source>
        <dbReference type="ARBA" id="ARBA00022946"/>
    </source>
</evidence>
<evidence type="ECO:0000259" key="9">
    <source>
        <dbReference type="Pfam" id="PF11788"/>
    </source>
</evidence>
<dbReference type="Gene3D" id="3.90.79.10">
    <property type="entry name" value="Nucleoside Triphosphate Pyrophosphohydrolase"/>
    <property type="match status" value="1"/>
</dbReference>
<evidence type="ECO:0000313" key="10">
    <source>
        <dbReference type="EMBL" id="CAE1278409.1"/>
    </source>
</evidence>
<dbReference type="EMBL" id="CAHIKZ030001979">
    <property type="protein sequence ID" value="CAE1278409.1"/>
    <property type="molecule type" value="Genomic_DNA"/>
</dbReference>
<evidence type="ECO:0000313" key="11">
    <source>
        <dbReference type="Proteomes" id="UP000597762"/>
    </source>
</evidence>
<keyword evidence="3" id="KW-0809">Transit peptide</keyword>
<dbReference type="Proteomes" id="UP000597762">
    <property type="component" value="Unassembled WGS sequence"/>
</dbReference>
<dbReference type="GO" id="GO:0005762">
    <property type="term" value="C:mitochondrial large ribosomal subunit"/>
    <property type="evidence" value="ECO:0007669"/>
    <property type="project" value="TreeGrafter"/>
</dbReference>
<dbReference type="OrthoDB" id="194611at2759"/>
<dbReference type="PANTHER" id="PTHR13124">
    <property type="entry name" value="39S RIBOSOMAL PROTEIN L46, MITOCHONDRIAL PRECURSOR-RELATED"/>
    <property type="match status" value="1"/>
</dbReference>
<evidence type="ECO:0000256" key="5">
    <source>
        <dbReference type="ARBA" id="ARBA00023128"/>
    </source>
</evidence>
<dbReference type="PANTHER" id="PTHR13124:SF12">
    <property type="entry name" value="LARGE RIBOSOMAL SUBUNIT PROTEIN ML46"/>
    <property type="match status" value="1"/>
</dbReference>
<keyword evidence="6" id="KW-0687">Ribonucleoprotein</keyword>
<evidence type="ECO:0000256" key="4">
    <source>
        <dbReference type="ARBA" id="ARBA00022980"/>
    </source>
</evidence>
<evidence type="ECO:0000256" key="7">
    <source>
        <dbReference type="ARBA" id="ARBA00035190"/>
    </source>
</evidence>
<evidence type="ECO:0000256" key="1">
    <source>
        <dbReference type="ARBA" id="ARBA00004173"/>
    </source>
</evidence>
<dbReference type="InterPro" id="IPR033650">
    <property type="entry name" value="Ribosomal_mL46_NUDIX"/>
</dbReference>
<dbReference type="GO" id="GO:0003735">
    <property type="term" value="F:structural constituent of ribosome"/>
    <property type="evidence" value="ECO:0007669"/>
    <property type="project" value="InterPro"/>
</dbReference>
<keyword evidence="4" id="KW-0689">Ribosomal protein</keyword>
<comment type="similarity">
    <text evidence="2">Belongs to the mitochondrion-specific ribosomal protein mL46 family.</text>
</comment>
<name>A0A812CSB4_ACAPH</name>
<feature type="domain" description="Large ribosomal subunit protein mL46 N-terminal" evidence="9">
    <location>
        <begin position="48"/>
        <end position="143"/>
    </location>
</feature>
<keyword evidence="5" id="KW-0496">Mitochondrion</keyword>
<dbReference type="Pfam" id="PF11788">
    <property type="entry name" value="MRP-L46"/>
    <property type="match status" value="1"/>
</dbReference>
<dbReference type="GO" id="GO:0005743">
    <property type="term" value="C:mitochondrial inner membrane"/>
    <property type="evidence" value="ECO:0007669"/>
    <property type="project" value="UniProtKB-ARBA"/>
</dbReference>
<dbReference type="AlphaFoldDB" id="A0A812CSB4"/>
<dbReference type="FunFam" id="3.90.79.10:FF:000018">
    <property type="entry name" value="39S ribosomal protein L46, mitochondrial"/>
    <property type="match status" value="1"/>
</dbReference>
<proteinExistence type="inferred from homology"/>
<gene>
    <name evidence="10" type="ORF">SPHA_41271</name>
</gene>
<evidence type="ECO:0000256" key="8">
    <source>
        <dbReference type="ARBA" id="ARBA00035534"/>
    </source>
</evidence>
<evidence type="ECO:0000256" key="2">
    <source>
        <dbReference type="ARBA" id="ARBA00009070"/>
    </source>
</evidence>
<dbReference type="InterPro" id="IPR021757">
    <property type="entry name" value="Ribosomal_mL46_N"/>
</dbReference>
<sequence>MQKFVSFISSVSRLCPAKISVNQPFGICGRLMSVSSQDILTDDHSKKWHLFSAVCLERLPQISANLNEIENKYLNFMNQLEIENSLLSDHELRFQEDKKIAAKKHDDSDLKEETARKTTTEIEDLWEIEYNSFTPAPRITEADKSNDLKSLERCLDGKLILLVKQKLGTQETWVMPQSRHQPGESMRQTAERILHQYCGEKMKSLFLGNAPCGYHKYKYPRDADVFGAKVFFFKAFHQDGNVSEICPEIIDYSWVTKKELPQYLSPVYLESVNKFIIDF</sequence>
<comment type="caution">
    <text evidence="10">The sequence shown here is derived from an EMBL/GenBank/DDBJ whole genome shotgun (WGS) entry which is preliminary data.</text>
</comment>
<accession>A0A812CSB4</accession>
<dbReference type="InterPro" id="IPR015797">
    <property type="entry name" value="NUDIX_hydrolase-like_dom_sf"/>
</dbReference>
<dbReference type="SUPFAM" id="SSF55811">
    <property type="entry name" value="Nudix"/>
    <property type="match status" value="1"/>
</dbReference>
<dbReference type="CDD" id="cd04661">
    <property type="entry name" value="NUDIX_MRP_L46"/>
    <property type="match status" value="1"/>
</dbReference>
<comment type="subcellular location">
    <subcellularLocation>
        <location evidence="1">Mitochondrion</location>
    </subcellularLocation>
</comment>
<dbReference type="InterPro" id="IPR040008">
    <property type="entry name" value="Ribosomal_mL46"/>
</dbReference>
<keyword evidence="11" id="KW-1185">Reference proteome</keyword>
<protein>
    <recommendedName>
        <fullName evidence="7">Large ribosomal subunit protein mL46</fullName>
    </recommendedName>
    <alternativeName>
        <fullName evidence="8">39S ribosomal protein L46, mitochondrial</fullName>
    </alternativeName>
</protein>
<organism evidence="10 11">
    <name type="scientific">Acanthosepion pharaonis</name>
    <name type="common">Pharaoh cuttlefish</name>
    <name type="synonym">Sepia pharaonis</name>
    <dbReference type="NCBI Taxonomy" id="158019"/>
    <lineage>
        <taxon>Eukaryota</taxon>
        <taxon>Metazoa</taxon>
        <taxon>Spiralia</taxon>
        <taxon>Lophotrochozoa</taxon>
        <taxon>Mollusca</taxon>
        <taxon>Cephalopoda</taxon>
        <taxon>Coleoidea</taxon>
        <taxon>Decapodiformes</taxon>
        <taxon>Sepiida</taxon>
        <taxon>Sepiina</taxon>
        <taxon>Sepiidae</taxon>
        <taxon>Acanthosepion</taxon>
    </lineage>
</organism>
<evidence type="ECO:0000256" key="6">
    <source>
        <dbReference type="ARBA" id="ARBA00023274"/>
    </source>
</evidence>